<organism evidence="2">
    <name type="scientific">Anopheles sinensis</name>
    <name type="common">Mosquito</name>
    <dbReference type="NCBI Taxonomy" id="74873"/>
    <lineage>
        <taxon>Eukaryota</taxon>
        <taxon>Metazoa</taxon>
        <taxon>Ecdysozoa</taxon>
        <taxon>Arthropoda</taxon>
        <taxon>Hexapoda</taxon>
        <taxon>Insecta</taxon>
        <taxon>Pterygota</taxon>
        <taxon>Neoptera</taxon>
        <taxon>Endopterygota</taxon>
        <taxon>Diptera</taxon>
        <taxon>Nematocera</taxon>
        <taxon>Culicoidea</taxon>
        <taxon>Culicidae</taxon>
        <taxon>Anophelinae</taxon>
        <taxon>Anopheles</taxon>
    </lineage>
</organism>
<feature type="transmembrane region" description="Helical" evidence="1">
    <location>
        <begin position="125"/>
        <end position="145"/>
    </location>
</feature>
<feature type="transmembrane region" description="Helical" evidence="1">
    <location>
        <begin position="20"/>
        <end position="45"/>
    </location>
</feature>
<dbReference type="VEuPathDB" id="VectorBase:ASIC013818"/>
<keyword evidence="1" id="KW-0472">Membrane</keyword>
<dbReference type="AlphaFoldDB" id="A0A084W6J2"/>
<dbReference type="OrthoDB" id="7739363at2759"/>
<name>A0A084W6J2_ANOSI</name>
<sequence length="278" mass="31588">MVLNPPLVTELRNDFFHLVTIPIWVFLGTNRLINNTFIADALPLFRNARLYIRYNDVSYDERSSKILLVVLMPIGLIGTLFCLSLLVAFNLREVTGTAKLTLADGLIWFIGVTAQQGSLVRPNSMSTMMLILVALLFSSIMYCTYLSRITSELSVDVEALDYLEDLLETNEYRIGFVGNGTIYSTPNLRNLNIPLEKVILQTEADKTLYANSYEEGIRRMLQSKYALIGSSGVMRKALSNRPNNESCQITELRLDQIMVNLAFEMKSMYAYRKMINYA</sequence>
<keyword evidence="4" id="KW-1185">Reference proteome</keyword>
<gene>
    <name evidence="2" type="ORF">ZHAS_00013818</name>
</gene>
<dbReference type="STRING" id="74873.A0A084W6J2"/>
<evidence type="ECO:0000313" key="4">
    <source>
        <dbReference type="Proteomes" id="UP000030765"/>
    </source>
</evidence>
<evidence type="ECO:0000313" key="3">
    <source>
        <dbReference type="EnsemblMetazoa" id="ASIC013818-PA"/>
    </source>
</evidence>
<accession>A0A084W6J2</accession>
<dbReference type="OMA" id="SSIMYCT"/>
<dbReference type="EnsemblMetazoa" id="ASIC013818-RA">
    <property type="protein sequence ID" value="ASIC013818-PA"/>
    <property type="gene ID" value="ASIC013818"/>
</dbReference>
<dbReference type="EMBL" id="KE525308">
    <property type="protein sequence ID" value="KFB45836.1"/>
    <property type="molecule type" value="Genomic_DNA"/>
</dbReference>
<keyword evidence="1" id="KW-1133">Transmembrane helix</keyword>
<dbReference type="EMBL" id="ATLV01020820">
    <property type="status" value="NOT_ANNOTATED_CDS"/>
    <property type="molecule type" value="Genomic_DNA"/>
</dbReference>
<reference evidence="3" key="2">
    <citation type="submission" date="2020-05" db="UniProtKB">
        <authorList>
            <consortium name="EnsemblMetazoa"/>
        </authorList>
    </citation>
    <scope>IDENTIFICATION</scope>
</reference>
<dbReference type="Gene3D" id="3.40.190.10">
    <property type="entry name" value="Periplasmic binding protein-like II"/>
    <property type="match status" value="2"/>
</dbReference>
<proteinExistence type="predicted"/>
<dbReference type="VEuPathDB" id="VectorBase:ASIS011543"/>
<keyword evidence="1" id="KW-0812">Transmembrane</keyword>
<reference evidence="2 4" key="1">
    <citation type="journal article" date="2014" name="BMC Genomics">
        <title>Genome sequence of Anopheles sinensis provides insight into genetics basis of mosquito competence for malaria parasites.</title>
        <authorList>
            <person name="Zhou D."/>
            <person name="Zhang D."/>
            <person name="Ding G."/>
            <person name="Shi L."/>
            <person name="Hou Q."/>
            <person name="Ye Y."/>
            <person name="Xu Y."/>
            <person name="Zhou H."/>
            <person name="Xiong C."/>
            <person name="Li S."/>
            <person name="Yu J."/>
            <person name="Hong S."/>
            <person name="Yu X."/>
            <person name="Zou P."/>
            <person name="Chen C."/>
            <person name="Chang X."/>
            <person name="Wang W."/>
            <person name="Lv Y."/>
            <person name="Sun Y."/>
            <person name="Ma L."/>
            <person name="Shen B."/>
            <person name="Zhu C."/>
        </authorList>
    </citation>
    <scope>NUCLEOTIDE SEQUENCE [LARGE SCALE GENOMIC DNA]</scope>
</reference>
<evidence type="ECO:0000256" key="1">
    <source>
        <dbReference type="SAM" id="Phobius"/>
    </source>
</evidence>
<protein>
    <submittedName>
        <fullName evidence="2">AGAP013473-PA-like protein</fullName>
    </submittedName>
</protein>
<dbReference type="Proteomes" id="UP000030765">
    <property type="component" value="Unassembled WGS sequence"/>
</dbReference>
<evidence type="ECO:0000313" key="2">
    <source>
        <dbReference type="EMBL" id="KFB45836.1"/>
    </source>
</evidence>
<feature type="transmembrane region" description="Helical" evidence="1">
    <location>
        <begin position="66"/>
        <end position="89"/>
    </location>
</feature>